<evidence type="ECO:0000313" key="2">
    <source>
        <dbReference type="Proteomes" id="UP000286954"/>
    </source>
</evidence>
<dbReference type="Pfam" id="PF03783">
    <property type="entry name" value="CsgG"/>
    <property type="match status" value="1"/>
</dbReference>
<evidence type="ECO:0000313" key="1">
    <source>
        <dbReference type="EMBL" id="AZU04709.1"/>
    </source>
</evidence>
<gene>
    <name evidence="1" type="ORF">X907_2194</name>
</gene>
<dbReference type="GO" id="GO:0030288">
    <property type="term" value="C:outer membrane-bounded periplasmic space"/>
    <property type="evidence" value="ECO:0007669"/>
    <property type="project" value="InterPro"/>
</dbReference>
<organism evidence="1 2">
    <name type="scientific">Glycocaulis alkaliphilus</name>
    <dbReference type="NCBI Taxonomy" id="1434191"/>
    <lineage>
        <taxon>Bacteria</taxon>
        <taxon>Pseudomonadati</taxon>
        <taxon>Pseudomonadota</taxon>
        <taxon>Alphaproteobacteria</taxon>
        <taxon>Maricaulales</taxon>
        <taxon>Maricaulaceae</taxon>
        <taxon>Glycocaulis</taxon>
    </lineage>
</organism>
<protein>
    <submittedName>
        <fullName evidence="1">HfaB protein</fullName>
    </submittedName>
</protein>
<dbReference type="PROSITE" id="PS51257">
    <property type="entry name" value="PROKAR_LIPOPROTEIN"/>
    <property type="match status" value="1"/>
</dbReference>
<dbReference type="AlphaFoldDB" id="A0A3T0EBK3"/>
<dbReference type="RefSeq" id="WP_127567870.1">
    <property type="nucleotide sequence ID" value="NZ_BMFB01000001.1"/>
</dbReference>
<dbReference type="Gene3D" id="3.40.50.10610">
    <property type="entry name" value="ABC-type transport auxiliary lipoprotein component"/>
    <property type="match status" value="1"/>
</dbReference>
<dbReference type="OrthoDB" id="8832648at2"/>
<proteinExistence type="predicted"/>
<name>A0A3T0EBK3_9PROT</name>
<dbReference type="InterPro" id="IPR049861">
    <property type="entry name" value="Holdfast_HfaB"/>
</dbReference>
<keyword evidence="2" id="KW-1185">Reference proteome</keyword>
<dbReference type="NCBIfam" id="NF037935">
    <property type="entry name" value="holdfast_HfaB"/>
    <property type="match status" value="1"/>
</dbReference>
<sequence>MTRIKSLLVAAVSALTVSACATSNSGSDGLYATPTGNAPVTANPTPYSQALVCLSGHARQQGRPAPRVAVGRIADYTGQLAPEGGTRVTQGASLMAMSAFAKAGARLVERFDTSVAELELRYTNSQLIGDENEQQGFRQIYAGAMPGSDYFLVGGITELNSNIRSNGQDLFAGDSVDSSPAGVFSRRIYVMNVALDLRLVDSRTLEVVDVVSYQKQIIGREISAGMFAFFGDAVVDLSAGGRSLEPVQLAVRAVIERAVLEMSSQLYGVSAEAVCQFNDPIGPSNVTGGVQLNTAYAGSEAPYVQARTDVNRGHDRRDSDIRSVLRGVYR</sequence>
<reference evidence="1 2" key="1">
    <citation type="submission" date="2016-12" db="EMBL/GenBank/DDBJ databases">
        <title>The genome of dimorphic prosthecate Glycocaulis alkaliphilus 6b-8t, isolated from crude oil dictates its adaptability in petroleum environments.</title>
        <authorList>
            <person name="Wu X.-L."/>
            <person name="Geng S."/>
        </authorList>
    </citation>
    <scope>NUCLEOTIDE SEQUENCE [LARGE SCALE GENOMIC DNA]</scope>
    <source>
        <strain evidence="1 2">6B-8</strain>
    </source>
</reference>
<dbReference type="KEGG" id="gak:X907_2194"/>
<dbReference type="InterPro" id="IPR005534">
    <property type="entry name" value="Curli_assmbl/transp-comp_CsgG"/>
</dbReference>
<dbReference type="EMBL" id="CP018911">
    <property type="protein sequence ID" value="AZU04709.1"/>
    <property type="molecule type" value="Genomic_DNA"/>
</dbReference>
<accession>A0A3T0EBK3</accession>
<dbReference type="Proteomes" id="UP000286954">
    <property type="component" value="Chromosome"/>
</dbReference>